<accession>A0ABR1AIJ4</accession>
<dbReference type="EMBL" id="JAWJWF010000048">
    <property type="protein sequence ID" value="KAK6620179.1"/>
    <property type="molecule type" value="Genomic_DNA"/>
</dbReference>
<name>A0ABR1AIJ4_POLSC</name>
<gene>
    <name evidence="1" type="ORF">RUM44_006580</name>
</gene>
<evidence type="ECO:0000313" key="1">
    <source>
        <dbReference type="EMBL" id="KAK6620179.1"/>
    </source>
</evidence>
<dbReference type="Proteomes" id="UP001359485">
    <property type="component" value="Unassembled WGS sequence"/>
</dbReference>
<keyword evidence="2" id="KW-1185">Reference proteome</keyword>
<organism evidence="1 2">
    <name type="scientific">Polyplax serrata</name>
    <name type="common">Common mouse louse</name>
    <dbReference type="NCBI Taxonomy" id="468196"/>
    <lineage>
        <taxon>Eukaryota</taxon>
        <taxon>Metazoa</taxon>
        <taxon>Ecdysozoa</taxon>
        <taxon>Arthropoda</taxon>
        <taxon>Hexapoda</taxon>
        <taxon>Insecta</taxon>
        <taxon>Pterygota</taxon>
        <taxon>Neoptera</taxon>
        <taxon>Paraneoptera</taxon>
        <taxon>Psocodea</taxon>
        <taxon>Troctomorpha</taxon>
        <taxon>Phthiraptera</taxon>
        <taxon>Anoplura</taxon>
        <taxon>Polyplacidae</taxon>
        <taxon>Polyplax</taxon>
    </lineage>
</organism>
<comment type="caution">
    <text evidence="1">The sequence shown here is derived from an EMBL/GenBank/DDBJ whole genome shotgun (WGS) entry which is preliminary data.</text>
</comment>
<proteinExistence type="predicted"/>
<reference evidence="1 2" key="1">
    <citation type="submission" date="2023-09" db="EMBL/GenBank/DDBJ databases">
        <title>Genomes of two closely related lineages of the louse Polyplax serrata with different host specificities.</title>
        <authorList>
            <person name="Martinu J."/>
            <person name="Tarabai H."/>
            <person name="Stefka J."/>
            <person name="Hypsa V."/>
        </authorList>
    </citation>
    <scope>NUCLEOTIDE SEQUENCE [LARGE SCALE GENOMIC DNA]</scope>
    <source>
        <strain evidence="1">98ZLc_SE</strain>
    </source>
</reference>
<protein>
    <submittedName>
        <fullName evidence="1">Uncharacterized protein</fullName>
    </submittedName>
</protein>
<evidence type="ECO:0000313" key="2">
    <source>
        <dbReference type="Proteomes" id="UP001359485"/>
    </source>
</evidence>
<sequence>MGCHDGDGKFRPAVYDVPVVSISLSSHHFRFPVFDSIYGGKCKVPGRDNANFAPAEGGRVGEERGSRQKFEVAVNVSLRVDEFFPVVGTVPPGENAAEVTRREGRVW</sequence>